<reference evidence="3" key="1">
    <citation type="submission" date="2017-01" db="EMBL/GenBank/DDBJ databases">
        <authorList>
            <person name="Varghese N."/>
            <person name="Submissions S."/>
        </authorList>
    </citation>
    <scope>NUCLEOTIDE SEQUENCE [LARGE SCALE GENOMIC DNA]</scope>
    <source>
        <strain evidence="3">DSM 22306</strain>
    </source>
</reference>
<dbReference type="Gene3D" id="1.10.150.690">
    <property type="entry name" value="DUF2063"/>
    <property type="match status" value="1"/>
</dbReference>
<proteinExistence type="predicted"/>
<evidence type="ECO:0000259" key="1">
    <source>
        <dbReference type="Pfam" id="PF09836"/>
    </source>
</evidence>
<accession>A0A1N7P4U6</accession>
<dbReference type="Proteomes" id="UP000185999">
    <property type="component" value="Unassembled WGS sequence"/>
</dbReference>
<dbReference type="RefSeq" id="WP_054341944.1">
    <property type="nucleotide sequence ID" value="NZ_FTOE01000012.1"/>
</dbReference>
<dbReference type="Pfam" id="PF09836">
    <property type="entry name" value="DUF2063"/>
    <property type="match status" value="1"/>
</dbReference>
<dbReference type="GO" id="GO:0003677">
    <property type="term" value="F:DNA binding"/>
    <property type="evidence" value="ECO:0007669"/>
    <property type="project" value="UniProtKB-KW"/>
</dbReference>
<evidence type="ECO:0000313" key="3">
    <source>
        <dbReference type="Proteomes" id="UP000185999"/>
    </source>
</evidence>
<dbReference type="AlphaFoldDB" id="A0A1N7P4U6"/>
<dbReference type="STRING" id="619304.SAMN05421760_112138"/>
<organism evidence="2 3">
    <name type="scientific">Neptunomonas antarctica</name>
    <dbReference type="NCBI Taxonomy" id="619304"/>
    <lineage>
        <taxon>Bacteria</taxon>
        <taxon>Pseudomonadati</taxon>
        <taxon>Pseudomonadota</taxon>
        <taxon>Gammaproteobacteria</taxon>
        <taxon>Oceanospirillales</taxon>
        <taxon>Oceanospirillaceae</taxon>
        <taxon>Neptunomonas</taxon>
    </lineage>
</organism>
<keyword evidence="2" id="KW-0238">DNA-binding</keyword>
<sequence length="268" mass="31264">MSKLAERQQQLMDYILGHNEAIAEHVIESGEASKALRLHIYRNNYNAGLREAIDTDFEMLGTYLGDDLFEQMVRGYIKAYPSHYYSLKHFGDHLPAFLRENELFKQHPQLAELARFERLLLRAFDASESPRALPQTLQQLEPSLWPELRLAFHPSVQIFKSEINVVEIWQALKGNKTPPDVVFQPSVWVLWRNHDRLTEFRSIDAFEQLMLEAFLQGVNLADVAEQLLAYQQNADPTQLMVQCLLDWFEHGWVNRLRSTEDKPTLRSL</sequence>
<evidence type="ECO:0000313" key="2">
    <source>
        <dbReference type="EMBL" id="SIT05642.1"/>
    </source>
</evidence>
<feature type="domain" description="Putative DNA-binding" evidence="1">
    <location>
        <begin position="7"/>
        <end position="98"/>
    </location>
</feature>
<dbReference type="InterPro" id="IPR044922">
    <property type="entry name" value="DUF2063_N_sf"/>
</dbReference>
<protein>
    <submittedName>
        <fullName evidence="2">Putative DNA-binding domain-containing protein</fullName>
    </submittedName>
</protein>
<dbReference type="InterPro" id="IPR018640">
    <property type="entry name" value="DUF2063"/>
</dbReference>
<dbReference type="OrthoDB" id="343356at2"/>
<gene>
    <name evidence="2" type="ORF">SAMN05421760_112138</name>
</gene>
<name>A0A1N7P4U6_9GAMM</name>
<keyword evidence="3" id="KW-1185">Reference proteome</keyword>
<dbReference type="EMBL" id="FTOE01000012">
    <property type="protein sequence ID" value="SIT05642.1"/>
    <property type="molecule type" value="Genomic_DNA"/>
</dbReference>